<feature type="chain" id="PRO_5046887884" evidence="2">
    <location>
        <begin position="28"/>
        <end position="89"/>
    </location>
</feature>
<name>A0ABM7WX62_9BACT</name>
<keyword evidence="4" id="KW-1185">Reference proteome</keyword>
<feature type="compositionally biased region" description="Low complexity" evidence="1">
    <location>
        <begin position="39"/>
        <end position="53"/>
    </location>
</feature>
<proteinExistence type="predicted"/>
<accession>A0ABM7WX62</accession>
<dbReference type="EMBL" id="AP025591">
    <property type="protein sequence ID" value="BDG04100.1"/>
    <property type="molecule type" value="Genomic_DNA"/>
</dbReference>
<feature type="signal peptide" evidence="2">
    <location>
        <begin position="1"/>
        <end position="27"/>
    </location>
</feature>
<dbReference type="Proteomes" id="UP001162891">
    <property type="component" value="Chromosome"/>
</dbReference>
<reference evidence="4" key="1">
    <citation type="journal article" date="2022" name="Int. J. Syst. Evol. Microbiol.">
        <title>Anaeromyxobacter oryzae sp. nov., Anaeromyxobacter diazotrophicus sp. nov. and Anaeromyxobacter paludicola sp. nov., isolated from paddy soils.</title>
        <authorList>
            <person name="Itoh H."/>
            <person name="Xu Z."/>
            <person name="Mise K."/>
            <person name="Masuda Y."/>
            <person name="Ushijima N."/>
            <person name="Hayakawa C."/>
            <person name="Shiratori Y."/>
            <person name="Senoo K."/>
        </authorList>
    </citation>
    <scope>NUCLEOTIDE SEQUENCE [LARGE SCALE GENOMIC DNA]</scope>
    <source>
        <strain evidence="4">Red232</strain>
    </source>
</reference>
<dbReference type="PROSITE" id="PS51257">
    <property type="entry name" value="PROKAR_LIPOPROTEIN"/>
    <property type="match status" value="1"/>
</dbReference>
<evidence type="ECO:0000256" key="2">
    <source>
        <dbReference type="SAM" id="SignalP"/>
    </source>
</evidence>
<dbReference type="PROSITE" id="PS51318">
    <property type="entry name" value="TAT"/>
    <property type="match status" value="1"/>
</dbReference>
<keyword evidence="2" id="KW-0732">Signal</keyword>
<organism evidence="3 4">
    <name type="scientific">Anaeromyxobacter oryzae</name>
    <dbReference type="NCBI Taxonomy" id="2918170"/>
    <lineage>
        <taxon>Bacteria</taxon>
        <taxon>Pseudomonadati</taxon>
        <taxon>Myxococcota</taxon>
        <taxon>Myxococcia</taxon>
        <taxon>Myxococcales</taxon>
        <taxon>Cystobacterineae</taxon>
        <taxon>Anaeromyxobacteraceae</taxon>
        <taxon>Anaeromyxobacter</taxon>
    </lineage>
</organism>
<evidence type="ECO:0000256" key="1">
    <source>
        <dbReference type="SAM" id="MobiDB-lite"/>
    </source>
</evidence>
<feature type="region of interest" description="Disordered" evidence="1">
    <location>
        <begin position="32"/>
        <end position="53"/>
    </location>
</feature>
<sequence>MSHALRPPGTPRRSFLRALALAPAATAAACATGRGGSASAGAPRKEAAAAPGSEAGAAQEALAAVRAVPLALDVEPAFVFRALAARSRE</sequence>
<protein>
    <submittedName>
        <fullName evidence="3">Uncharacterized protein</fullName>
    </submittedName>
</protein>
<evidence type="ECO:0000313" key="3">
    <source>
        <dbReference type="EMBL" id="BDG04100.1"/>
    </source>
</evidence>
<dbReference type="RefSeq" id="WP_248352474.1">
    <property type="nucleotide sequence ID" value="NZ_AP025591.1"/>
</dbReference>
<evidence type="ECO:0000313" key="4">
    <source>
        <dbReference type="Proteomes" id="UP001162891"/>
    </source>
</evidence>
<gene>
    <name evidence="3" type="ORF">AMOR_30960</name>
</gene>
<dbReference type="InterPro" id="IPR006311">
    <property type="entry name" value="TAT_signal"/>
</dbReference>